<evidence type="ECO:0000313" key="2">
    <source>
        <dbReference type="Proteomes" id="UP000467349"/>
    </source>
</evidence>
<accession>A0A7X2XNA5</accession>
<proteinExistence type="predicted"/>
<dbReference type="AlphaFoldDB" id="A0A7X2XNA5"/>
<sequence>FMELNKDYSTASKEEMEFLKSQLYHAHGINEKLFTCDYTEEQYRAYYSSVMKLYQRVFSEEINRKYFTKTARTQGNKLLVFFDMADMISFKVLVD</sequence>
<reference evidence="1 2" key="1">
    <citation type="submission" date="2019-11" db="EMBL/GenBank/DDBJ databases">
        <title>Growth characteristics of pneumococcus vary with the chemical composition of the capsule and with environmental conditions.</title>
        <authorList>
            <person name="Tothpal A."/>
            <person name="Desobry K."/>
            <person name="Joshi S."/>
            <person name="Wyllie A.L."/>
            <person name="Weinberger D.M."/>
        </authorList>
    </citation>
    <scope>NUCLEOTIDE SEQUENCE [LARGE SCALE GENOMIC DNA]</scope>
    <source>
        <strain evidence="2">pnumococcus09N</strain>
    </source>
</reference>
<feature type="non-terminal residue" evidence="1">
    <location>
        <position position="95"/>
    </location>
</feature>
<evidence type="ECO:0000313" key="1">
    <source>
        <dbReference type="EMBL" id="MTV44607.1"/>
    </source>
</evidence>
<feature type="non-terminal residue" evidence="1">
    <location>
        <position position="1"/>
    </location>
</feature>
<name>A0A7X2XNA5_STREE</name>
<comment type="caution">
    <text evidence="1">The sequence shown here is derived from an EMBL/GenBank/DDBJ whole genome shotgun (WGS) entry which is preliminary data.</text>
</comment>
<dbReference type="EMBL" id="WNHU01000568">
    <property type="protein sequence ID" value="MTV44607.1"/>
    <property type="molecule type" value="Genomic_DNA"/>
</dbReference>
<organism evidence="1 2">
    <name type="scientific">Streptococcus pneumoniae</name>
    <dbReference type="NCBI Taxonomy" id="1313"/>
    <lineage>
        <taxon>Bacteria</taxon>
        <taxon>Bacillati</taxon>
        <taxon>Bacillota</taxon>
        <taxon>Bacilli</taxon>
        <taxon>Lactobacillales</taxon>
        <taxon>Streptococcaceae</taxon>
        <taxon>Streptococcus</taxon>
    </lineage>
</organism>
<dbReference type="Proteomes" id="UP000467349">
    <property type="component" value="Unassembled WGS sequence"/>
</dbReference>
<protein>
    <submittedName>
        <fullName evidence="1">Phage portal protein</fullName>
    </submittedName>
</protein>
<gene>
    <name evidence="1" type="ORF">GM545_13825</name>
</gene>